<dbReference type="Pfam" id="PF00607">
    <property type="entry name" value="Gag_p24"/>
    <property type="match status" value="1"/>
</dbReference>
<evidence type="ECO:0000313" key="4">
    <source>
        <dbReference type="Proteomes" id="UP000198323"/>
    </source>
</evidence>
<proteinExistence type="predicted"/>
<reference evidence="3 4" key="1">
    <citation type="submission" date="2016-07" db="EMBL/GenBank/DDBJ databases">
        <title>Disparate Historic Effective Population Sizes Predicted by Modern Levels of Genome Diversity for the Scaled Quail (Callipepla squamata) and the Northern Bobwhite (Colinus virginianus): Inferences from First and Second Generation Draft Genome Assemblies for Sympatric New World Quail.</title>
        <authorList>
            <person name="Oldeschulte D.L."/>
            <person name="Halley Y.A."/>
            <person name="Bhattarai E.K."/>
            <person name="Brashear W.A."/>
            <person name="Hill J."/>
            <person name="Metz R.P."/>
            <person name="Johnson C.D."/>
            <person name="Rollins D."/>
            <person name="Peterson M.J."/>
            <person name="Bickhart D.M."/>
            <person name="Decker J.E."/>
            <person name="Seabury C.M."/>
        </authorList>
    </citation>
    <scope>NUCLEOTIDE SEQUENCE [LARGE SCALE GENOMIC DNA]</scope>
    <source>
        <strain evidence="3 4">Texas</strain>
        <tissue evidence="3">Leg muscle</tissue>
    </source>
</reference>
<dbReference type="PANTHER" id="PTHR40389">
    <property type="entry name" value="ENDOGENOUS RETROVIRUS GROUP K MEMBER 24 GAG POLYPROTEIN-RELATED"/>
    <property type="match status" value="1"/>
</dbReference>
<accession>A0A226NEX2</accession>
<protein>
    <recommendedName>
        <fullName evidence="2">Retroviral nucleocapsid Gag protein p24 C-terminal domain-containing protein</fullName>
    </recommendedName>
</protein>
<keyword evidence="4" id="KW-1185">Reference proteome</keyword>
<evidence type="ECO:0000256" key="1">
    <source>
        <dbReference type="SAM" id="MobiDB-lite"/>
    </source>
</evidence>
<dbReference type="Proteomes" id="UP000198323">
    <property type="component" value="Unassembled WGS sequence"/>
</dbReference>
<organism evidence="3 4">
    <name type="scientific">Callipepla squamata</name>
    <name type="common">Scaled quail</name>
    <dbReference type="NCBI Taxonomy" id="9009"/>
    <lineage>
        <taxon>Eukaryota</taxon>
        <taxon>Metazoa</taxon>
        <taxon>Chordata</taxon>
        <taxon>Craniata</taxon>
        <taxon>Vertebrata</taxon>
        <taxon>Euteleostomi</taxon>
        <taxon>Archelosauria</taxon>
        <taxon>Archosauria</taxon>
        <taxon>Dinosauria</taxon>
        <taxon>Saurischia</taxon>
        <taxon>Theropoda</taxon>
        <taxon>Coelurosauria</taxon>
        <taxon>Aves</taxon>
        <taxon>Neognathae</taxon>
        <taxon>Galloanserae</taxon>
        <taxon>Galliformes</taxon>
        <taxon>Odontophoridae</taxon>
        <taxon>Callipepla</taxon>
    </lineage>
</organism>
<name>A0A226NEX2_CALSU</name>
<dbReference type="Gene3D" id="1.10.1200.30">
    <property type="match status" value="1"/>
</dbReference>
<dbReference type="EMBL" id="MCFN01000071">
    <property type="protein sequence ID" value="OXB66101.1"/>
    <property type="molecule type" value="Genomic_DNA"/>
</dbReference>
<comment type="caution">
    <text evidence="3">The sequence shown here is derived from an EMBL/GenBank/DDBJ whole genome shotgun (WGS) entry which is preliminary data.</text>
</comment>
<dbReference type="OrthoDB" id="9118845at2759"/>
<sequence length="534" mass="58029">MDRQVAYDLFSEFLCKINVKEIDVRKELTGFLAYGYAKGVFVNPHAVHELTEWRKFGDILCEAIIEDDKTAKEMGKLWRVVHDALLQHVTEKKAAGKAIEAHKRNLGHGELGESFAPAVNEVIMPRPMGLGQECGDPVIPSAPLVNEVGESLPVSKTAGAESPVSAGALSPPPPEPPECAKSQSSRSSSEPDSIPGALSDLWGGMARQRKETWAALAEEAMDTGDGKVLEAVRMACPVIYTPVVDQNGQYVADQGDYVSLDWKMLSQLRATVAQFGVKSEPVGQMLDCMFNTMLLLPNDMRGLVRLILTQHQQLLFNAHWQTLVNESVAVQRGPGDRLAGVTMDELMGLGPFLRTEAQVTIGADKIREAMRLVRLAIDRVKEPGGVPAYMSIKQGRDESFGSFIDKAAAAIDRAGVPEYMKGALLKQCALQNSNPATQSVLANLGANWTIEEALERMALQPTGSQAFLVEAFKELRLGMQKQAGSSQKQVLAALAPLQASAIVTNSEGDRKLPVKCYRCGRGGRMRFNCRATGV</sequence>
<dbReference type="Gene3D" id="1.10.375.10">
    <property type="entry name" value="Human Immunodeficiency Virus Type 1 Capsid Protein"/>
    <property type="match status" value="1"/>
</dbReference>
<dbReference type="AlphaFoldDB" id="A0A226NEX2"/>
<feature type="compositionally biased region" description="Low complexity" evidence="1">
    <location>
        <begin position="182"/>
        <end position="193"/>
    </location>
</feature>
<dbReference type="InterPro" id="IPR050195">
    <property type="entry name" value="Primate_lentivir_Gag_pol-like"/>
</dbReference>
<dbReference type="SUPFAM" id="SSF47943">
    <property type="entry name" value="Retrovirus capsid protein, N-terminal core domain"/>
    <property type="match status" value="1"/>
</dbReference>
<evidence type="ECO:0000259" key="2">
    <source>
        <dbReference type="Pfam" id="PF19317"/>
    </source>
</evidence>
<feature type="domain" description="Retroviral nucleocapsid Gag protein p24 C-terminal" evidence="2">
    <location>
        <begin position="388"/>
        <end position="454"/>
    </location>
</feature>
<dbReference type="PANTHER" id="PTHR40389:SF3">
    <property type="entry name" value="IGE-BINDING PROTEIN"/>
    <property type="match status" value="1"/>
</dbReference>
<dbReference type="InterPro" id="IPR008916">
    <property type="entry name" value="Retrov_capsid_C"/>
</dbReference>
<dbReference type="STRING" id="9009.A0A226NEX2"/>
<dbReference type="InterPro" id="IPR008919">
    <property type="entry name" value="Retrov_capsid_N"/>
</dbReference>
<evidence type="ECO:0000313" key="3">
    <source>
        <dbReference type="EMBL" id="OXB66101.1"/>
    </source>
</evidence>
<gene>
    <name evidence="3" type="ORF">ASZ78_012444</name>
</gene>
<dbReference type="SUPFAM" id="SSF47353">
    <property type="entry name" value="Retrovirus capsid dimerization domain-like"/>
    <property type="match status" value="1"/>
</dbReference>
<dbReference type="GO" id="GO:0016032">
    <property type="term" value="P:viral process"/>
    <property type="evidence" value="ECO:0007669"/>
    <property type="project" value="InterPro"/>
</dbReference>
<dbReference type="InterPro" id="IPR045345">
    <property type="entry name" value="Gag_p24_C"/>
</dbReference>
<feature type="region of interest" description="Disordered" evidence="1">
    <location>
        <begin position="157"/>
        <end position="201"/>
    </location>
</feature>
<dbReference type="Pfam" id="PF19317">
    <property type="entry name" value="Gag_p24_C"/>
    <property type="match status" value="1"/>
</dbReference>